<dbReference type="CDD" id="cd01949">
    <property type="entry name" value="GGDEF"/>
    <property type="match status" value="1"/>
</dbReference>
<evidence type="ECO:0000313" key="6">
    <source>
        <dbReference type="EMBL" id="MBB5211066.1"/>
    </source>
</evidence>
<dbReference type="PROSITE" id="PS50887">
    <property type="entry name" value="GGDEF"/>
    <property type="match status" value="1"/>
</dbReference>
<evidence type="ECO:0000313" key="7">
    <source>
        <dbReference type="Proteomes" id="UP000563601"/>
    </source>
</evidence>
<dbReference type="InterPro" id="IPR011623">
    <property type="entry name" value="7TMR_DISM_rcpt_extracell_dom1"/>
</dbReference>
<evidence type="ECO:0000256" key="4">
    <source>
        <dbReference type="SAM" id="Phobius"/>
    </source>
</evidence>
<dbReference type="Proteomes" id="UP000563601">
    <property type="component" value="Unassembled WGS sequence"/>
</dbReference>
<name>A0AA89PA52_9GAMM</name>
<dbReference type="GO" id="GO:1902201">
    <property type="term" value="P:negative regulation of bacterial-type flagellum-dependent cell motility"/>
    <property type="evidence" value="ECO:0007669"/>
    <property type="project" value="TreeGrafter"/>
</dbReference>
<reference evidence="6 7" key="1">
    <citation type="submission" date="2020-08" db="EMBL/GenBank/DDBJ databases">
        <title>Genomic Encyclopedia of Type Strains, Phase IV (KMG-IV): sequencing the most valuable type-strain genomes for metagenomic binning, comparative biology and taxonomic classification.</title>
        <authorList>
            <person name="Goeker M."/>
        </authorList>
    </citation>
    <scope>NUCLEOTIDE SEQUENCE [LARGE SCALE GENOMIC DNA]</scope>
    <source>
        <strain evidence="6 7">DSM 11525</strain>
    </source>
</reference>
<protein>
    <recommendedName>
        <fullName evidence="2">diguanylate cyclase</fullName>
        <ecNumber evidence="2">2.7.7.65</ecNumber>
    </recommendedName>
</protein>
<feature type="domain" description="GGDEF" evidence="5">
    <location>
        <begin position="415"/>
        <end position="545"/>
    </location>
</feature>
<dbReference type="SMART" id="SM00267">
    <property type="entry name" value="GGDEF"/>
    <property type="match status" value="1"/>
</dbReference>
<comment type="cofactor">
    <cofactor evidence="1">
        <name>Mg(2+)</name>
        <dbReference type="ChEBI" id="CHEBI:18420"/>
    </cofactor>
</comment>
<dbReference type="InterPro" id="IPR050469">
    <property type="entry name" value="Diguanylate_Cyclase"/>
</dbReference>
<dbReference type="GO" id="GO:0043709">
    <property type="term" value="P:cell adhesion involved in single-species biofilm formation"/>
    <property type="evidence" value="ECO:0007669"/>
    <property type="project" value="TreeGrafter"/>
</dbReference>
<dbReference type="InterPro" id="IPR029787">
    <property type="entry name" value="Nucleotide_cyclase"/>
</dbReference>
<evidence type="ECO:0000256" key="1">
    <source>
        <dbReference type="ARBA" id="ARBA00001946"/>
    </source>
</evidence>
<dbReference type="Gene3D" id="3.30.70.270">
    <property type="match status" value="1"/>
</dbReference>
<comment type="catalytic activity">
    <reaction evidence="3">
        <text>2 GTP = 3',3'-c-di-GMP + 2 diphosphate</text>
        <dbReference type="Rhea" id="RHEA:24898"/>
        <dbReference type="ChEBI" id="CHEBI:33019"/>
        <dbReference type="ChEBI" id="CHEBI:37565"/>
        <dbReference type="ChEBI" id="CHEBI:58805"/>
        <dbReference type="EC" id="2.7.7.65"/>
    </reaction>
</comment>
<keyword evidence="4" id="KW-0472">Membrane</keyword>
<organism evidence="6 7">
    <name type="scientific">Microbulbifer hydrolyticus</name>
    <dbReference type="NCBI Taxonomy" id="48074"/>
    <lineage>
        <taxon>Bacteria</taxon>
        <taxon>Pseudomonadati</taxon>
        <taxon>Pseudomonadota</taxon>
        <taxon>Gammaproteobacteria</taxon>
        <taxon>Cellvibrionales</taxon>
        <taxon>Microbulbiferaceae</taxon>
        <taxon>Microbulbifer</taxon>
    </lineage>
</organism>
<feature type="transmembrane region" description="Helical" evidence="4">
    <location>
        <begin position="175"/>
        <end position="196"/>
    </location>
</feature>
<dbReference type="GO" id="GO:0052621">
    <property type="term" value="F:diguanylate cyclase activity"/>
    <property type="evidence" value="ECO:0007669"/>
    <property type="project" value="UniProtKB-EC"/>
</dbReference>
<dbReference type="PANTHER" id="PTHR45138:SF9">
    <property type="entry name" value="DIGUANYLATE CYCLASE DGCM-RELATED"/>
    <property type="match status" value="1"/>
</dbReference>
<dbReference type="Pfam" id="PF00990">
    <property type="entry name" value="GGDEF"/>
    <property type="match status" value="1"/>
</dbReference>
<accession>A0AA89PA52</accession>
<sequence length="573" mass="63237">MLISLSVVIRAEPFVIGEAQAAQSLTEHLRILADEQGTLDFQGVRTAKSQQRLKPLDRQGANFGFSNAAYWVAFSLQNPTAKPVGLVIRQDYPLIDQLDFWHPAPEGGWTHIATGDRRPFQSRPLNLRDFVFPVTLPANTTQTYYLRYQTAGSMNIGLSVSSKTAFLPQLGKEQILLGIYYGGFLVLVIYNLFLFLAVRDRAYAYYMGYAISYGLYFGVHNGVSFQYLWPGSPWLANQSLVILLGFTLIFGIQFVRTVCSGPRLAPRIDRVARLFLYVLLPLTAIAPFVSYGPMILTLAILTLLLSILFMVMGVISLLQGSVPARYFLVGWTALLVSVVIYMLKTFGLVPHNSFTHNAFQVGALVEMVLLSLALGARVGELQRRGYIDELTGLFNRRYFDEQLPREFGLAKRNGTPLALLILDLDHFKTINDCLGHASGDTALRAVGQLIKRQVRKPVIACRYGGEEFAVLLPRTSIEAAQTVAERLVREVAQAGFDGVPLTISIGVASSENSRIGAAVQLFESADKALYQAKADGRNRVVVGNLAETAVKGIAQKGVAQRGQQQHKDEVELA</sequence>
<dbReference type="AlphaFoldDB" id="A0AA89PA52"/>
<dbReference type="InterPro" id="IPR011622">
    <property type="entry name" value="7TMR_DISM_rcpt_extracell_dom2"/>
</dbReference>
<feature type="transmembrane region" description="Helical" evidence="4">
    <location>
        <begin position="271"/>
        <end position="289"/>
    </location>
</feature>
<gene>
    <name evidence="6" type="ORF">HNQ53_001284</name>
</gene>
<dbReference type="Pfam" id="PF07696">
    <property type="entry name" value="7TMR-DISMED2"/>
    <property type="match status" value="1"/>
</dbReference>
<evidence type="ECO:0000259" key="5">
    <source>
        <dbReference type="PROSITE" id="PS50887"/>
    </source>
</evidence>
<dbReference type="PANTHER" id="PTHR45138">
    <property type="entry name" value="REGULATORY COMPONENTS OF SENSORY TRANSDUCTION SYSTEM"/>
    <property type="match status" value="1"/>
</dbReference>
<dbReference type="EC" id="2.7.7.65" evidence="2"/>
<dbReference type="GO" id="GO:0005886">
    <property type="term" value="C:plasma membrane"/>
    <property type="evidence" value="ECO:0007669"/>
    <property type="project" value="TreeGrafter"/>
</dbReference>
<feature type="transmembrane region" description="Helical" evidence="4">
    <location>
        <begin position="295"/>
        <end position="318"/>
    </location>
</feature>
<evidence type="ECO:0000256" key="3">
    <source>
        <dbReference type="ARBA" id="ARBA00034247"/>
    </source>
</evidence>
<proteinExistence type="predicted"/>
<dbReference type="EMBL" id="JACHHR010000002">
    <property type="protein sequence ID" value="MBB5211066.1"/>
    <property type="molecule type" value="Genomic_DNA"/>
</dbReference>
<evidence type="ECO:0000256" key="2">
    <source>
        <dbReference type="ARBA" id="ARBA00012528"/>
    </source>
</evidence>
<dbReference type="RefSeq" id="WP_311736354.1">
    <property type="nucleotide sequence ID" value="NZ_JACHHR010000002.1"/>
</dbReference>
<feature type="transmembrane region" description="Helical" evidence="4">
    <location>
        <begin position="239"/>
        <end position="259"/>
    </location>
</feature>
<comment type="caution">
    <text evidence="6">The sequence shown here is derived from an EMBL/GenBank/DDBJ whole genome shotgun (WGS) entry which is preliminary data.</text>
</comment>
<dbReference type="Gene3D" id="2.60.40.2380">
    <property type="match status" value="1"/>
</dbReference>
<dbReference type="FunFam" id="3.30.70.270:FF:000001">
    <property type="entry name" value="Diguanylate cyclase domain protein"/>
    <property type="match status" value="1"/>
</dbReference>
<feature type="transmembrane region" description="Helical" evidence="4">
    <location>
        <begin position="325"/>
        <end position="343"/>
    </location>
</feature>
<dbReference type="NCBIfam" id="TIGR00254">
    <property type="entry name" value="GGDEF"/>
    <property type="match status" value="1"/>
</dbReference>
<feature type="transmembrane region" description="Helical" evidence="4">
    <location>
        <begin position="358"/>
        <end position="376"/>
    </location>
</feature>
<feature type="transmembrane region" description="Helical" evidence="4">
    <location>
        <begin position="203"/>
        <end position="219"/>
    </location>
</feature>
<dbReference type="Pfam" id="PF07695">
    <property type="entry name" value="7TMR-DISM_7TM"/>
    <property type="match status" value="1"/>
</dbReference>
<dbReference type="InterPro" id="IPR000160">
    <property type="entry name" value="GGDEF_dom"/>
</dbReference>
<dbReference type="SUPFAM" id="SSF55073">
    <property type="entry name" value="Nucleotide cyclase"/>
    <property type="match status" value="1"/>
</dbReference>
<keyword evidence="4" id="KW-0812">Transmembrane</keyword>
<keyword evidence="4" id="KW-1133">Transmembrane helix</keyword>
<dbReference type="InterPro" id="IPR043128">
    <property type="entry name" value="Rev_trsase/Diguanyl_cyclase"/>
</dbReference>